<dbReference type="InterPro" id="IPR009057">
    <property type="entry name" value="Homeodomain-like_sf"/>
</dbReference>
<dbReference type="GO" id="GO:0043565">
    <property type="term" value="F:sequence-specific DNA binding"/>
    <property type="evidence" value="ECO:0007669"/>
    <property type="project" value="InterPro"/>
</dbReference>
<dbReference type="SUPFAM" id="SSF46689">
    <property type="entry name" value="Homeodomain-like"/>
    <property type="match status" value="1"/>
</dbReference>
<dbReference type="EMBL" id="DS268608">
    <property type="protein sequence ID" value="EFO93564.1"/>
    <property type="molecule type" value="Genomic_DNA"/>
</dbReference>
<name>E3NDD0_CAERE</name>
<dbReference type="Pfam" id="PF09607">
    <property type="entry name" value="BrkDBD"/>
    <property type="match status" value="1"/>
</dbReference>
<evidence type="ECO:0000313" key="4">
    <source>
        <dbReference type="EMBL" id="EFO93564.1"/>
    </source>
</evidence>
<dbReference type="OMA" id="HNASEAC"/>
<accession>E3NDD0</accession>
<feature type="domain" description="HTH CENPB-type" evidence="3">
    <location>
        <begin position="83"/>
        <end position="151"/>
    </location>
</feature>
<dbReference type="OrthoDB" id="5874990at2759"/>
<dbReference type="InterPro" id="IPR006600">
    <property type="entry name" value="HTH_CenpB_DNA-bd_dom"/>
</dbReference>
<dbReference type="FunCoup" id="E3NDD0">
    <property type="interactions" value="1"/>
</dbReference>
<reference evidence="4" key="1">
    <citation type="submission" date="2007-07" db="EMBL/GenBank/DDBJ databases">
        <title>PCAP assembly of the Caenorhabditis remanei genome.</title>
        <authorList>
            <consortium name="The Caenorhabditis remanei Sequencing Consortium"/>
            <person name="Wilson R.K."/>
        </authorList>
    </citation>
    <scope>NUCLEOTIDE SEQUENCE [LARGE SCALE GENOMIC DNA]</scope>
    <source>
        <strain evidence="4">PB4641</strain>
    </source>
</reference>
<evidence type="ECO:0000259" key="3">
    <source>
        <dbReference type="PROSITE" id="PS51253"/>
    </source>
</evidence>
<sequence length="213" mass="23946">MSETPPLDAPTTSDTPKPVVQKRRFNYTLAYKMEVIKWAESTNNCQASTRFGVPRQCIQSWRKMKNELLLEEIQGKSGKKKRLGGGGRPLKNVEVDEKLEEWLKEKQADGVKITGKMIKEYAMTISENEDFKASNGWLQRFMIRHGLATPTRNQKTSASESSSGGFEDLLNQLLQQSEGINEIIGVGGVEEEAGPPMDMGAELHKLLENFRDN</sequence>
<dbReference type="SMART" id="SM00674">
    <property type="entry name" value="CENPB"/>
    <property type="match status" value="1"/>
</dbReference>
<dbReference type="Pfam" id="PF03221">
    <property type="entry name" value="HTH_Tnp_Tc5"/>
    <property type="match status" value="1"/>
</dbReference>
<organism evidence="5">
    <name type="scientific">Caenorhabditis remanei</name>
    <name type="common">Caenorhabditis vulgaris</name>
    <dbReference type="NCBI Taxonomy" id="31234"/>
    <lineage>
        <taxon>Eukaryota</taxon>
        <taxon>Metazoa</taxon>
        <taxon>Ecdysozoa</taxon>
        <taxon>Nematoda</taxon>
        <taxon>Chromadorea</taxon>
        <taxon>Rhabditida</taxon>
        <taxon>Rhabditina</taxon>
        <taxon>Rhabditomorpha</taxon>
        <taxon>Rhabditoidea</taxon>
        <taxon>Rhabditidae</taxon>
        <taxon>Peloderinae</taxon>
        <taxon>Caenorhabditis</taxon>
    </lineage>
</organism>
<dbReference type="InterPro" id="IPR018586">
    <property type="entry name" value="Brinker_DNA-bd"/>
</dbReference>
<dbReference type="AlphaFoldDB" id="E3NDD0"/>
<proteinExistence type="predicted"/>
<evidence type="ECO:0000313" key="5">
    <source>
        <dbReference type="Proteomes" id="UP000008281"/>
    </source>
</evidence>
<keyword evidence="5" id="KW-1185">Reference proteome</keyword>
<dbReference type="InterPro" id="IPR050863">
    <property type="entry name" value="CenT-Element_Derived"/>
</dbReference>
<dbReference type="Proteomes" id="UP000008281">
    <property type="component" value="Unassembled WGS sequence"/>
</dbReference>
<evidence type="ECO:0000256" key="1">
    <source>
        <dbReference type="ARBA" id="ARBA00004123"/>
    </source>
</evidence>
<dbReference type="Gene3D" id="1.10.10.60">
    <property type="entry name" value="Homeodomain-like"/>
    <property type="match status" value="1"/>
</dbReference>
<dbReference type="SUPFAM" id="SSF48295">
    <property type="entry name" value="TrpR-like"/>
    <property type="match status" value="1"/>
</dbReference>
<dbReference type="PROSITE" id="PS51253">
    <property type="entry name" value="HTH_CENPB"/>
    <property type="match status" value="1"/>
</dbReference>
<dbReference type="GO" id="GO:0005634">
    <property type="term" value="C:nucleus"/>
    <property type="evidence" value="ECO:0007669"/>
    <property type="project" value="UniProtKB-SubCell"/>
</dbReference>
<dbReference type="eggNOG" id="KOG3105">
    <property type="taxonomic scope" value="Eukaryota"/>
</dbReference>
<dbReference type="InterPro" id="IPR010921">
    <property type="entry name" value="Trp_repressor/repl_initiator"/>
</dbReference>
<dbReference type="PANTHER" id="PTHR19303:SF74">
    <property type="entry name" value="POGO TRANSPOSABLE ELEMENT WITH KRAB DOMAIN"/>
    <property type="match status" value="1"/>
</dbReference>
<evidence type="ECO:0000256" key="2">
    <source>
        <dbReference type="ARBA" id="ARBA00023125"/>
    </source>
</evidence>
<dbReference type="PANTHER" id="PTHR19303">
    <property type="entry name" value="TRANSPOSON"/>
    <property type="match status" value="1"/>
</dbReference>
<protein>
    <recommendedName>
        <fullName evidence="3">HTH CENPB-type domain-containing protein</fullName>
    </recommendedName>
</protein>
<comment type="subcellular location">
    <subcellularLocation>
        <location evidence="1">Nucleus</location>
    </subcellularLocation>
</comment>
<dbReference type="STRING" id="31234.E3NDD0"/>
<gene>
    <name evidence="4" type="ORF">CRE_02626</name>
</gene>
<dbReference type="InParanoid" id="E3NDD0"/>
<dbReference type="HOGENOM" id="CLU_1295458_0_0_1"/>
<keyword evidence="2" id="KW-0238">DNA-binding</keyword>